<evidence type="ECO:0000313" key="3">
    <source>
        <dbReference type="Proteomes" id="UP000283509"/>
    </source>
</evidence>
<feature type="transmembrane region" description="Helical" evidence="1">
    <location>
        <begin position="7"/>
        <end position="23"/>
    </location>
</feature>
<dbReference type="AlphaFoldDB" id="A0A3R7MG83"/>
<evidence type="ECO:0000256" key="1">
    <source>
        <dbReference type="SAM" id="Phobius"/>
    </source>
</evidence>
<feature type="transmembrane region" description="Helical" evidence="1">
    <location>
        <begin position="292"/>
        <end position="311"/>
    </location>
</feature>
<feature type="transmembrane region" description="Helical" evidence="1">
    <location>
        <begin position="109"/>
        <end position="132"/>
    </location>
</feature>
<feature type="transmembrane region" description="Helical" evidence="1">
    <location>
        <begin position="261"/>
        <end position="286"/>
    </location>
</feature>
<dbReference type="Proteomes" id="UP000283509">
    <property type="component" value="Unassembled WGS sequence"/>
</dbReference>
<protein>
    <submittedName>
        <fullName evidence="2">Uncharacterized protein</fullName>
    </submittedName>
</protein>
<feature type="transmembrane region" description="Helical" evidence="1">
    <location>
        <begin position="138"/>
        <end position="158"/>
    </location>
</feature>
<dbReference type="EMBL" id="QCYY01000913">
    <property type="protein sequence ID" value="ROT81821.1"/>
    <property type="molecule type" value="Genomic_DNA"/>
</dbReference>
<organism evidence="2 3">
    <name type="scientific">Penaeus vannamei</name>
    <name type="common">Whiteleg shrimp</name>
    <name type="synonym">Litopenaeus vannamei</name>
    <dbReference type="NCBI Taxonomy" id="6689"/>
    <lineage>
        <taxon>Eukaryota</taxon>
        <taxon>Metazoa</taxon>
        <taxon>Ecdysozoa</taxon>
        <taxon>Arthropoda</taxon>
        <taxon>Crustacea</taxon>
        <taxon>Multicrustacea</taxon>
        <taxon>Malacostraca</taxon>
        <taxon>Eumalacostraca</taxon>
        <taxon>Eucarida</taxon>
        <taxon>Decapoda</taxon>
        <taxon>Dendrobranchiata</taxon>
        <taxon>Penaeoidea</taxon>
        <taxon>Penaeidae</taxon>
        <taxon>Penaeus</taxon>
    </lineage>
</organism>
<proteinExistence type="predicted"/>
<sequence length="404" mass="44202">MAPKSGLRSFAPLALFAIAYALLFPDEVILVLAALLTWPLGVRVVLPFAKRAAVRVALGLMERSPCLLVRMFPRALRLLYGLLSRAVVRAAVRSAVDALKAARYMLLQWFAKCIVAGLVECTTLAVCVLRWSAVILRWPFLIIYKGLLKLAMFAASVALRVAMRVLCKAAVTVSILACKAFLEVSSAALAVLWGSACALRIAVICLHHLHRLALAALRLLIWALRLVAIGINGLPVGIAQAFGEELLSFSCWYFEANAGLIWALASCSLSTTQTALALLALAHFWATGIPEVLIGVIYPLAKLTAQSLRFLKQRQKRRWRERSLRCEPSIVALLSVADEGLLGTSFPRSRGTNIQMKTNKRGYLTPLSPLFSLSCPSAAPQVRRECDPRRGPSQMALQHYEACS</sequence>
<name>A0A3R7MG83_PENVA</name>
<comment type="caution">
    <text evidence="2">The sequence shown here is derived from an EMBL/GenBank/DDBJ whole genome shotgun (WGS) entry which is preliminary data.</text>
</comment>
<keyword evidence="1" id="KW-0472">Membrane</keyword>
<accession>A0A3R7MG83</accession>
<feature type="transmembrane region" description="Helical" evidence="1">
    <location>
        <begin position="29"/>
        <end position="46"/>
    </location>
</feature>
<keyword evidence="1" id="KW-0812">Transmembrane</keyword>
<gene>
    <name evidence="2" type="ORF">C7M84_025001</name>
</gene>
<feature type="transmembrane region" description="Helical" evidence="1">
    <location>
        <begin position="188"/>
        <end position="206"/>
    </location>
</feature>
<reference evidence="2 3" key="2">
    <citation type="submission" date="2019-01" db="EMBL/GenBank/DDBJ databases">
        <title>The decoding of complex shrimp genome reveals the adaptation for benthos swimmer, frequently molting mechanism and breeding impact on genome.</title>
        <authorList>
            <person name="Sun Y."/>
            <person name="Gao Y."/>
            <person name="Yu Y."/>
        </authorList>
    </citation>
    <scope>NUCLEOTIDE SEQUENCE [LARGE SCALE GENOMIC DNA]</scope>
    <source>
        <tissue evidence="2">Muscle</tissue>
    </source>
</reference>
<feature type="transmembrane region" description="Helical" evidence="1">
    <location>
        <begin position="213"/>
        <end position="231"/>
    </location>
</feature>
<evidence type="ECO:0000313" key="2">
    <source>
        <dbReference type="EMBL" id="ROT81821.1"/>
    </source>
</evidence>
<keyword evidence="1" id="KW-1133">Transmembrane helix</keyword>
<keyword evidence="3" id="KW-1185">Reference proteome</keyword>
<reference evidence="2 3" key="1">
    <citation type="submission" date="2018-04" db="EMBL/GenBank/DDBJ databases">
        <authorList>
            <person name="Zhang X."/>
            <person name="Yuan J."/>
            <person name="Li F."/>
            <person name="Xiang J."/>
        </authorList>
    </citation>
    <scope>NUCLEOTIDE SEQUENCE [LARGE SCALE GENOMIC DNA]</scope>
    <source>
        <tissue evidence="2">Muscle</tissue>
    </source>
</reference>